<sequence>MLSRTLFMAELTDRSVSKEIQYFKEAFEKDYCTPSPGILLRAMDRYHTHTSYYNRSFPVVQSSGMGKSRLMDHSATLRFTIPFNIHEKLESGATYPPFDHQVREFLTKEFKHEVDAITRPLVFLQALFNETVAELQSQKTKITKGTPQEIASKWYEWMKVGSTVDNVGTNRTMLYDRVVEKARELEREPVDHQKLLEHRAKALRTAAQSLVDCLKKLYKTEVEFCAIVYFDEAHTLSLPSNKSHRRTPYYALMRVLNMINDMQIFFVFLSTNSSLLTFAPLASKAVYPAPIRVQNNTELIPPFFELRFDTFCRKFTSDAKEVGKLTLEGVCDLGQMTKFGRPMWHSYYQSLPEDEKHKMIDLAVLKLRGNDHNNADLAALDSRVLIPFDPYQLVSRTTEVELVRSHMRCIYNIPADRQFVRSAYLSEPVLSEAAAVILNSPRSNVDPGRSIVDEAPRILANALETGLLAQEERRQLIARTLLTVAHDGAAKLDSSSTFELRYHRPIRLVHFLEKLLSPEVWKLVRQATPVHVYRDDPELEVAFANTWVNFSHFTRLGDRKSYNLEFASELLKRGAAMQTYNKQDQDVGIPLHNGDLTSMISVERTSIAQFQVLNFPRRITVSPNPSLIGECHDDLPILSVSMQLGVEKSGVEIMTTQIDGDAPAGHTVTRSVLADIERRHYSIVLYGCTAATYSCIGDNAARYASLLRIPTPFQNYLRKTDPELLDTVHTLSHQVVDTVWKN</sequence>
<proteinExistence type="predicted"/>
<accession>A0A9P7RUH6</accession>
<dbReference type="OrthoDB" id="3270019at2759"/>
<evidence type="ECO:0000313" key="1">
    <source>
        <dbReference type="EMBL" id="KAG7089278.1"/>
    </source>
</evidence>
<dbReference type="GeneID" id="66080052"/>
<dbReference type="KEGG" id="more:E1B28_010977"/>
<protein>
    <submittedName>
        <fullName evidence="1">Uncharacterized protein</fullName>
    </submittedName>
</protein>
<comment type="caution">
    <text evidence="1">The sequence shown here is derived from an EMBL/GenBank/DDBJ whole genome shotgun (WGS) entry which is preliminary data.</text>
</comment>
<dbReference type="PANTHER" id="PTHR33266:SF1">
    <property type="entry name" value="F-BOX DOMAIN-CONTAINING PROTEIN"/>
    <property type="match status" value="1"/>
</dbReference>
<dbReference type="Proteomes" id="UP001049176">
    <property type="component" value="Chromosome 7"/>
</dbReference>
<dbReference type="AlphaFoldDB" id="A0A9P7RUH6"/>
<name>A0A9P7RUH6_9AGAR</name>
<organism evidence="1 2">
    <name type="scientific">Marasmius oreades</name>
    <name type="common">fairy-ring Marasmius</name>
    <dbReference type="NCBI Taxonomy" id="181124"/>
    <lineage>
        <taxon>Eukaryota</taxon>
        <taxon>Fungi</taxon>
        <taxon>Dikarya</taxon>
        <taxon>Basidiomycota</taxon>
        <taxon>Agaricomycotina</taxon>
        <taxon>Agaricomycetes</taxon>
        <taxon>Agaricomycetidae</taxon>
        <taxon>Agaricales</taxon>
        <taxon>Marasmiineae</taxon>
        <taxon>Marasmiaceae</taxon>
        <taxon>Marasmius</taxon>
    </lineage>
</organism>
<dbReference type="RefSeq" id="XP_043005748.1">
    <property type="nucleotide sequence ID" value="XM_043155964.1"/>
</dbReference>
<keyword evidence="2" id="KW-1185">Reference proteome</keyword>
<dbReference type="PANTHER" id="PTHR33266">
    <property type="entry name" value="CHROMOSOME 15, WHOLE GENOME SHOTGUN SEQUENCE"/>
    <property type="match status" value="1"/>
</dbReference>
<gene>
    <name evidence="1" type="ORF">E1B28_010977</name>
</gene>
<evidence type="ECO:0000313" key="2">
    <source>
        <dbReference type="Proteomes" id="UP001049176"/>
    </source>
</evidence>
<reference evidence="1" key="1">
    <citation type="journal article" date="2021" name="Genome Biol. Evol.">
        <title>The assembled and annotated genome of the fairy-ring fungus Marasmius oreades.</title>
        <authorList>
            <person name="Hiltunen M."/>
            <person name="Ament-Velasquez S.L."/>
            <person name="Johannesson H."/>
        </authorList>
    </citation>
    <scope>NUCLEOTIDE SEQUENCE</scope>
    <source>
        <strain evidence="1">03SP1</strain>
    </source>
</reference>
<dbReference type="EMBL" id="CM032187">
    <property type="protein sequence ID" value="KAG7089278.1"/>
    <property type="molecule type" value="Genomic_DNA"/>
</dbReference>